<dbReference type="GO" id="GO:0046872">
    <property type="term" value="F:metal ion binding"/>
    <property type="evidence" value="ECO:0007669"/>
    <property type="project" value="TreeGrafter"/>
</dbReference>
<evidence type="ECO:0000259" key="1">
    <source>
        <dbReference type="PROSITE" id="PS51707"/>
    </source>
</evidence>
<dbReference type="PROSITE" id="PS51707">
    <property type="entry name" value="CYTH"/>
    <property type="match status" value="1"/>
</dbReference>
<dbReference type="InterPro" id="IPR039013">
    <property type="entry name" value="YgiF"/>
</dbReference>
<dbReference type="Proteomes" id="UP000253769">
    <property type="component" value="Unassembled WGS sequence"/>
</dbReference>
<dbReference type="SMART" id="SM01118">
    <property type="entry name" value="CYTH"/>
    <property type="match status" value="1"/>
</dbReference>
<accession>A0A369WA85</accession>
<dbReference type="OrthoDB" id="3034217at2"/>
<dbReference type="InterPro" id="IPR033469">
    <property type="entry name" value="CYTH-like_dom_sf"/>
</dbReference>
<dbReference type="CDD" id="cd07756">
    <property type="entry name" value="CYTH-like_Pase_CHAD"/>
    <property type="match status" value="1"/>
</dbReference>
<keyword evidence="3" id="KW-1185">Reference proteome</keyword>
<protein>
    <submittedName>
        <fullName evidence="2">CYTH domain-containing protein</fullName>
    </submittedName>
</protein>
<dbReference type="SUPFAM" id="SSF55154">
    <property type="entry name" value="CYTH-like phosphatases"/>
    <property type="match status" value="1"/>
</dbReference>
<dbReference type="InterPro" id="IPR023577">
    <property type="entry name" value="CYTH_domain"/>
</dbReference>
<evidence type="ECO:0000313" key="2">
    <source>
        <dbReference type="EMBL" id="RDE18732.1"/>
    </source>
</evidence>
<proteinExistence type="predicted"/>
<dbReference type="GO" id="GO:0050355">
    <property type="term" value="F:inorganic triphosphate phosphatase activity"/>
    <property type="evidence" value="ECO:0007669"/>
    <property type="project" value="InterPro"/>
</dbReference>
<dbReference type="PANTHER" id="PTHR39569:SF1">
    <property type="entry name" value="INORGANIC TRIPHOSPHATASE"/>
    <property type="match status" value="1"/>
</dbReference>
<feature type="domain" description="CYTH" evidence="1">
    <location>
        <begin position="2"/>
        <end position="203"/>
    </location>
</feature>
<organism evidence="2 3">
    <name type="scientific">Motiliproteus coralliicola</name>
    <dbReference type="NCBI Taxonomy" id="2283196"/>
    <lineage>
        <taxon>Bacteria</taxon>
        <taxon>Pseudomonadati</taxon>
        <taxon>Pseudomonadota</taxon>
        <taxon>Gammaproteobacteria</taxon>
        <taxon>Oceanospirillales</taxon>
        <taxon>Oceanospirillaceae</taxon>
        <taxon>Motiliproteus</taxon>
    </lineage>
</organism>
<name>A0A369WA85_9GAMM</name>
<comment type="caution">
    <text evidence="2">The sequence shown here is derived from an EMBL/GenBank/DDBJ whole genome shotgun (WGS) entry which is preliminary data.</text>
</comment>
<gene>
    <name evidence="2" type="ORF">DV711_13985</name>
</gene>
<dbReference type="RefSeq" id="WP_114696347.1">
    <property type="nucleotide sequence ID" value="NZ_QQOH01000004.1"/>
</dbReference>
<dbReference type="Gene3D" id="2.40.320.10">
    <property type="entry name" value="Hypothetical Protein Pfu-838710-001"/>
    <property type="match status" value="1"/>
</dbReference>
<dbReference type="PANTHER" id="PTHR39569">
    <property type="entry name" value="INORGANIC TRIPHOSPHATASE"/>
    <property type="match status" value="1"/>
</dbReference>
<reference evidence="2 3" key="1">
    <citation type="submission" date="2018-07" db="EMBL/GenBank/DDBJ databases">
        <title>Motiliproteus coralliicola sp. nov., a bacterium isolated from Coral.</title>
        <authorList>
            <person name="Wang G."/>
        </authorList>
    </citation>
    <scope>NUCLEOTIDE SEQUENCE [LARGE SCALE GENOMIC DNA]</scope>
    <source>
        <strain evidence="2 3">C34</strain>
    </source>
</reference>
<dbReference type="AlphaFoldDB" id="A0A369WA85"/>
<sequence>MPSEIELKLIVPVDLQQAFAQLPLLQQYSDSVRQDSLLNCYFDTPDQQLNRHRVALRIRRIGERFIQTLKTRGSSQAGLHQRQEWEWDVAGEQLELDKLPAEALPQDIPLQQLGAAFNTDFQRTSWQLSYPYQGQTTKIELVLDQGQVIAAGRHDPISEIELELKQGETGALFELAEQLADQVPLRVSRISKAEKGYRLHSPDRARPVPPLPESSTVDGDPLVVGQLIERLQALLELFEFNADAQLLPQAQQCLQGLHRQLAEPQPPLGQLLLEQGKRLHSLLEVPYDWDNCQQWLHSRDLGVCLLRLSRWLFEQSQA</sequence>
<dbReference type="Pfam" id="PF01928">
    <property type="entry name" value="CYTH"/>
    <property type="match status" value="1"/>
</dbReference>
<dbReference type="EMBL" id="QQOH01000004">
    <property type="protein sequence ID" value="RDE18732.1"/>
    <property type="molecule type" value="Genomic_DNA"/>
</dbReference>
<evidence type="ECO:0000313" key="3">
    <source>
        <dbReference type="Proteomes" id="UP000253769"/>
    </source>
</evidence>